<dbReference type="EC" id="2.1.-.-" evidence="2"/>
<protein>
    <submittedName>
        <fullName evidence="2">Class I SAM-dependent methyltransferase</fullName>
        <ecNumber evidence="2">2.1.-.-</ecNumber>
    </submittedName>
</protein>
<accession>A0AB39U5E9</accession>
<reference evidence="2" key="1">
    <citation type="submission" date="2023-07" db="EMBL/GenBank/DDBJ databases">
        <title>Bifidobacterium aquikefiriaerophilum sp. nov. and Bifidobacterium eccum sp. nov., isolated from water kefir.</title>
        <authorList>
            <person name="Breselge S."/>
            <person name="Bellassi P."/>
            <person name="Barcenilla C."/>
            <person name="Alvarez-Ordonez A."/>
            <person name="Morelli L."/>
            <person name="Cotter P.D."/>
        </authorList>
    </citation>
    <scope>NUCLEOTIDE SEQUENCE</scope>
    <source>
        <strain evidence="2">WK041_4_12</strain>
    </source>
</reference>
<keyword evidence="2" id="KW-0808">Transferase</keyword>
<evidence type="ECO:0000313" key="2">
    <source>
        <dbReference type="EMBL" id="XDS44176.1"/>
    </source>
</evidence>
<dbReference type="RefSeq" id="WP_369343771.1">
    <property type="nucleotide sequence ID" value="NZ_CP129674.1"/>
</dbReference>
<dbReference type="GO" id="GO:0008757">
    <property type="term" value="F:S-adenosylmethionine-dependent methyltransferase activity"/>
    <property type="evidence" value="ECO:0007669"/>
    <property type="project" value="InterPro"/>
</dbReference>
<dbReference type="EMBL" id="CP129674">
    <property type="protein sequence ID" value="XDS44176.1"/>
    <property type="molecule type" value="Genomic_DNA"/>
</dbReference>
<evidence type="ECO:0000259" key="1">
    <source>
        <dbReference type="Pfam" id="PF08241"/>
    </source>
</evidence>
<dbReference type="Pfam" id="PF08241">
    <property type="entry name" value="Methyltransf_11"/>
    <property type="match status" value="1"/>
</dbReference>
<dbReference type="KEGG" id="baqk:QN215_07865"/>
<organism evidence="2">
    <name type="scientific">Bifidobacterium aquikefiricola</name>
    <dbReference type="NCBI Taxonomy" id="3059038"/>
    <lineage>
        <taxon>Bacteria</taxon>
        <taxon>Bacillati</taxon>
        <taxon>Actinomycetota</taxon>
        <taxon>Actinomycetes</taxon>
        <taxon>Bifidobacteriales</taxon>
        <taxon>Bifidobacteriaceae</taxon>
        <taxon>Bifidobacterium</taxon>
    </lineage>
</organism>
<dbReference type="SUPFAM" id="SSF53335">
    <property type="entry name" value="S-adenosyl-L-methionine-dependent methyltransferases"/>
    <property type="match status" value="1"/>
</dbReference>
<dbReference type="InterPro" id="IPR029063">
    <property type="entry name" value="SAM-dependent_MTases_sf"/>
</dbReference>
<gene>
    <name evidence="2" type="ORF">QN215_07865</name>
</gene>
<sequence>MNLSDYESHMSLDSVHQLQALDEVMKAQFSSVDADTIMILGVAGGNGLEHIDSNRVAHVYGVDINEKYLSVCQERYPQLQGVFTPVLADVTDQDLSLSHAEFVVANLVIEYIGYEAFLNVLSLVQPRYVSCVLQVNEADGFVSQSPYEQTFKDIVNVYHHVDEHSLTQRMHEAGYIRTFLDDKELPNSKKLRRCDYMFEA</sequence>
<dbReference type="AlphaFoldDB" id="A0AB39U5E9"/>
<dbReference type="GO" id="GO:0032259">
    <property type="term" value="P:methylation"/>
    <property type="evidence" value="ECO:0007669"/>
    <property type="project" value="UniProtKB-KW"/>
</dbReference>
<name>A0AB39U5E9_9BIFI</name>
<proteinExistence type="predicted"/>
<keyword evidence="2" id="KW-0489">Methyltransferase</keyword>
<dbReference type="Gene3D" id="3.40.50.150">
    <property type="entry name" value="Vaccinia Virus protein VP39"/>
    <property type="match status" value="1"/>
</dbReference>
<dbReference type="InterPro" id="IPR013216">
    <property type="entry name" value="Methyltransf_11"/>
</dbReference>
<feature type="domain" description="Methyltransferase type 11" evidence="1">
    <location>
        <begin position="40"/>
        <end position="112"/>
    </location>
</feature>